<keyword evidence="1" id="KW-0732">Signal</keyword>
<reference evidence="3 4" key="1">
    <citation type="submission" date="2021-01" db="EMBL/GenBank/DDBJ databases">
        <title>Whole genome shotgun sequence of Actinoplanes deccanensis NBRC 13994.</title>
        <authorList>
            <person name="Komaki H."/>
            <person name="Tamura T."/>
        </authorList>
    </citation>
    <scope>NUCLEOTIDE SEQUENCE [LARGE SCALE GENOMIC DNA]</scope>
    <source>
        <strain evidence="3 4">NBRC 13994</strain>
    </source>
</reference>
<accession>A0ABQ3YAR5</accession>
<dbReference type="InterPro" id="IPR036366">
    <property type="entry name" value="PGBDSf"/>
</dbReference>
<feature type="signal peptide" evidence="1">
    <location>
        <begin position="1"/>
        <end position="27"/>
    </location>
</feature>
<keyword evidence="4" id="KW-1185">Reference proteome</keyword>
<dbReference type="Proteomes" id="UP000609879">
    <property type="component" value="Unassembled WGS sequence"/>
</dbReference>
<dbReference type="EMBL" id="BOMI01000114">
    <property type="protein sequence ID" value="GID77093.1"/>
    <property type="molecule type" value="Genomic_DNA"/>
</dbReference>
<dbReference type="SUPFAM" id="SSF47090">
    <property type="entry name" value="PGBD-like"/>
    <property type="match status" value="1"/>
</dbReference>
<dbReference type="Gene3D" id="1.10.101.10">
    <property type="entry name" value="PGBD-like superfamily/PGBD"/>
    <property type="match status" value="1"/>
</dbReference>
<evidence type="ECO:0000256" key="1">
    <source>
        <dbReference type="SAM" id="SignalP"/>
    </source>
</evidence>
<evidence type="ECO:0000313" key="4">
    <source>
        <dbReference type="Proteomes" id="UP000609879"/>
    </source>
</evidence>
<proteinExistence type="predicted"/>
<evidence type="ECO:0000313" key="3">
    <source>
        <dbReference type="EMBL" id="GID77093.1"/>
    </source>
</evidence>
<dbReference type="RefSeq" id="WP_203770646.1">
    <property type="nucleotide sequence ID" value="NZ_BAAABO010000020.1"/>
</dbReference>
<feature type="domain" description="Peptidoglycan binding-like" evidence="2">
    <location>
        <begin position="94"/>
        <end position="143"/>
    </location>
</feature>
<dbReference type="Pfam" id="PF01471">
    <property type="entry name" value="PG_binding_1"/>
    <property type="match status" value="1"/>
</dbReference>
<gene>
    <name evidence="3" type="ORF">Ade02nite_57340</name>
</gene>
<name>A0ABQ3YAR5_9ACTN</name>
<evidence type="ECO:0000259" key="2">
    <source>
        <dbReference type="Pfam" id="PF01471"/>
    </source>
</evidence>
<dbReference type="InterPro" id="IPR036365">
    <property type="entry name" value="PGBD-like_sf"/>
</dbReference>
<comment type="caution">
    <text evidence="3">The sequence shown here is derived from an EMBL/GenBank/DDBJ whole genome shotgun (WGS) entry which is preliminary data.</text>
</comment>
<sequence length="159" mass="16394">MRKILKSLAIVAGGLALAVAPGAAASAAGPASLALPSPICTGVVVASSGGYGVPVPAYNGNQRCYMQNGDGKVDTPSLRTMQTAINICYIQNGRLSRYGITQPLSLASPDTYGPKTKAAVTAVQRWHSISPDGGWGPQTRAAMQWPDNNALTCRNVPLG</sequence>
<feature type="chain" id="PRO_5046888919" description="Peptidoglycan binding-like domain-containing protein" evidence="1">
    <location>
        <begin position="28"/>
        <end position="159"/>
    </location>
</feature>
<organism evidence="3 4">
    <name type="scientific">Paractinoplanes deccanensis</name>
    <dbReference type="NCBI Taxonomy" id="113561"/>
    <lineage>
        <taxon>Bacteria</taxon>
        <taxon>Bacillati</taxon>
        <taxon>Actinomycetota</taxon>
        <taxon>Actinomycetes</taxon>
        <taxon>Micromonosporales</taxon>
        <taxon>Micromonosporaceae</taxon>
        <taxon>Paractinoplanes</taxon>
    </lineage>
</organism>
<protein>
    <recommendedName>
        <fullName evidence="2">Peptidoglycan binding-like domain-containing protein</fullName>
    </recommendedName>
</protein>
<dbReference type="InterPro" id="IPR002477">
    <property type="entry name" value="Peptidoglycan-bd-like"/>
</dbReference>